<keyword evidence="4" id="KW-1185">Reference proteome</keyword>
<keyword evidence="2" id="KW-0732">Signal</keyword>
<gene>
    <name evidence="3" type="ORF">CAL25_17305</name>
</gene>
<accession>A0A261TET4</accession>
<name>A0A261TET4_9BORD</name>
<dbReference type="PANTHER" id="PTHR30203">
    <property type="entry name" value="OUTER MEMBRANE CATION EFFLUX PROTEIN"/>
    <property type="match status" value="1"/>
</dbReference>
<keyword evidence="2" id="KW-0472">Membrane</keyword>
<feature type="chain" id="PRO_5011823916" description="RND transporter" evidence="2">
    <location>
        <begin position="22"/>
        <end position="461"/>
    </location>
</feature>
<dbReference type="GO" id="GO:0005886">
    <property type="term" value="C:plasma membrane"/>
    <property type="evidence" value="ECO:0007669"/>
    <property type="project" value="UniProtKB-SubCell"/>
</dbReference>
<dbReference type="PANTHER" id="PTHR30203:SF32">
    <property type="entry name" value="CATION EFFLUX SYSTEM PROTEIN CUSC"/>
    <property type="match status" value="1"/>
</dbReference>
<dbReference type="InterPro" id="IPR010131">
    <property type="entry name" value="MdtP/NodT-like"/>
</dbReference>
<comment type="similarity">
    <text evidence="1 2">Belongs to the outer membrane factor (OMF) (TC 1.B.17) family.</text>
</comment>
<dbReference type="Pfam" id="PF02321">
    <property type="entry name" value="OEP"/>
    <property type="match status" value="2"/>
</dbReference>
<feature type="signal peptide" evidence="2">
    <location>
        <begin position="1"/>
        <end position="21"/>
    </location>
</feature>
<comment type="caution">
    <text evidence="3">The sequence shown here is derived from an EMBL/GenBank/DDBJ whole genome shotgun (WGS) entry which is preliminary data.</text>
</comment>
<keyword evidence="2" id="KW-0564">Palmitate</keyword>
<protein>
    <recommendedName>
        <fullName evidence="5">RND transporter</fullName>
    </recommendedName>
</protein>
<evidence type="ECO:0008006" key="5">
    <source>
        <dbReference type="Google" id="ProtNLM"/>
    </source>
</evidence>
<dbReference type="EMBL" id="NEVP01000010">
    <property type="protein sequence ID" value="OZI48129.1"/>
    <property type="molecule type" value="Genomic_DNA"/>
</dbReference>
<dbReference type="AlphaFoldDB" id="A0A261TET4"/>
<evidence type="ECO:0000313" key="4">
    <source>
        <dbReference type="Proteomes" id="UP000216913"/>
    </source>
</evidence>
<dbReference type="OrthoDB" id="9770517at2"/>
<reference evidence="3 4" key="1">
    <citation type="submission" date="2017-05" db="EMBL/GenBank/DDBJ databases">
        <title>Complete and WGS of Bordetella genogroups.</title>
        <authorList>
            <person name="Spilker T."/>
            <person name="LiPuma J."/>
        </authorList>
    </citation>
    <scope>NUCLEOTIDE SEQUENCE [LARGE SCALE GENOMIC DNA]</scope>
    <source>
        <strain evidence="3 4">AU10456</strain>
    </source>
</reference>
<dbReference type="RefSeq" id="WP_094802127.1">
    <property type="nucleotide sequence ID" value="NZ_NEVP01000010.1"/>
</dbReference>
<keyword evidence="2" id="KW-1134">Transmembrane beta strand</keyword>
<proteinExistence type="inferred from homology"/>
<dbReference type="Proteomes" id="UP000216913">
    <property type="component" value="Unassembled WGS sequence"/>
</dbReference>
<dbReference type="PROSITE" id="PS51257">
    <property type="entry name" value="PROKAR_LIPOPROTEIN"/>
    <property type="match status" value="1"/>
</dbReference>
<dbReference type="Gene3D" id="1.20.1600.10">
    <property type="entry name" value="Outer membrane efflux proteins (OEP)"/>
    <property type="match status" value="1"/>
</dbReference>
<evidence type="ECO:0000313" key="3">
    <source>
        <dbReference type="EMBL" id="OZI48129.1"/>
    </source>
</evidence>
<organism evidence="3 4">
    <name type="scientific">Bordetella genomosp. 5</name>
    <dbReference type="NCBI Taxonomy" id="1395608"/>
    <lineage>
        <taxon>Bacteria</taxon>
        <taxon>Pseudomonadati</taxon>
        <taxon>Pseudomonadota</taxon>
        <taxon>Betaproteobacteria</taxon>
        <taxon>Burkholderiales</taxon>
        <taxon>Alcaligenaceae</taxon>
        <taxon>Bordetella</taxon>
    </lineage>
</organism>
<keyword evidence="2" id="KW-0812">Transmembrane</keyword>
<sequence length="461" mass="50526">MRRRFYSYVPLLCALWLSGCAAPAVPVETYLSRQAVPDRWDAAAALGNAPAEGSASAQWWRVFGDQRLDGLVDLALARNLDLHIAMLRVRQARNDARLMGTILTPEFTPSATGGVTKDLAHGNPSQRDYSSRFDVGYELDLWGKYGAAIDGADWALQASQYDRRAAALTLVASVAETYWTIALLKQKVEIQARNIERASRLMALILARRQSGFAGTADTERAAQDLATQRIVARQLASQLHTTRLGLAALLGEEAGWVNPLEPLALPTEPPPDVALDQPAAVLARRPDVQAAEARLRASYSRAEVTRLQFYPTILLGAGRSGGASRDLGDILSNPLGSLGFTLALPFLQFRKAQFTVTQAQLQYEEVGLQFGRTLYNALIEVERGLAVALQQRDEGALRQAVLDRARKVESISGARYLAGQDGLKDWLDAQQSTRQAESDVLDNRYEQLRTTLRLIQAMGG</sequence>
<comment type="subcellular location">
    <subcellularLocation>
        <location evidence="2">Cell membrane</location>
        <topology evidence="2">Lipid-anchor</topology>
    </subcellularLocation>
</comment>
<evidence type="ECO:0000256" key="2">
    <source>
        <dbReference type="RuleBase" id="RU362097"/>
    </source>
</evidence>
<dbReference type="GO" id="GO:0015562">
    <property type="term" value="F:efflux transmembrane transporter activity"/>
    <property type="evidence" value="ECO:0007669"/>
    <property type="project" value="InterPro"/>
</dbReference>
<keyword evidence="2" id="KW-0449">Lipoprotein</keyword>
<dbReference type="Gene3D" id="2.20.200.10">
    <property type="entry name" value="Outer membrane efflux proteins (OEP)"/>
    <property type="match status" value="1"/>
</dbReference>
<dbReference type="InterPro" id="IPR003423">
    <property type="entry name" value="OMP_efflux"/>
</dbReference>
<evidence type="ECO:0000256" key="1">
    <source>
        <dbReference type="ARBA" id="ARBA00007613"/>
    </source>
</evidence>
<dbReference type="NCBIfam" id="TIGR01845">
    <property type="entry name" value="outer_NodT"/>
    <property type="match status" value="1"/>
</dbReference>
<dbReference type="SUPFAM" id="SSF56954">
    <property type="entry name" value="Outer membrane efflux proteins (OEP)"/>
    <property type="match status" value="1"/>
</dbReference>